<sequence>MSSIDPVTGKPREVPVIPLDKQGFNALDTEAFMKLLITQLQNQDPSNPMSNEELLSQISQMRNLTSDLELTDALEGLTLSQQLNSSTAFLGKSIKGTTANGTEVSGVVERVYVKDKASFLVVGDKEVPLTNVTDVTNES</sequence>
<dbReference type="EMBL" id="CP036299">
    <property type="protein sequence ID" value="QDV31843.1"/>
    <property type="molecule type" value="Genomic_DNA"/>
</dbReference>
<accession>A0A518GTD3</accession>
<dbReference type="InterPro" id="IPR005648">
    <property type="entry name" value="FlgD"/>
</dbReference>
<proteinExistence type="inferred from homology"/>
<dbReference type="Pfam" id="PF03963">
    <property type="entry name" value="FlgD"/>
    <property type="match status" value="1"/>
</dbReference>
<keyword evidence="6" id="KW-1185">Reference proteome</keyword>
<evidence type="ECO:0000256" key="2">
    <source>
        <dbReference type="ARBA" id="ARBA00016013"/>
    </source>
</evidence>
<gene>
    <name evidence="5" type="primary">flgD</name>
    <name evidence="5" type="ORF">Spb1_37890</name>
</gene>
<reference evidence="5 6" key="1">
    <citation type="submission" date="2019-02" db="EMBL/GenBank/DDBJ databases">
        <title>Deep-cultivation of Planctomycetes and their phenomic and genomic characterization uncovers novel biology.</title>
        <authorList>
            <person name="Wiegand S."/>
            <person name="Jogler M."/>
            <person name="Boedeker C."/>
            <person name="Pinto D."/>
            <person name="Vollmers J."/>
            <person name="Rivas-Marin E."/>
            <person name="Kohn T."/>
            <person name="Peeters S.H."/>
            <person name="Heuer A."/>
            <person name="Rast P."/>
            <person name="Oberbeckmann S."/>
            <person name="Bunk B."/>
            <person name="Jeske O."/>
            <person name="Meyerdierks A."/>
            <person name="Storesund J.E."/>
            <person name="Kallscheuer N."/>
            <person name="Luecker S."/>
            <person name="Lage O.M."/>
            <person name="Pohl T."/>
            <person name="Merkel B.J."/>
            <person name="Hornburger P."/>
            <person name="Mueller R.-W."/>
            <person name="Bruemmer F."/>
            <person name="Labrenz M."/>
            <person name="Spormann A.M."/>
            <person name="Op den Camp H."/>
            <person name="Overmann J."/>
            <person name="Amann R."/>
            <person name="Jetten M.S.M."/>
            <person name="Mascher T."/>
            <person name="Medema M.H."/>
            <person name="Devos D.P."/>
            <person name="Kaster A.-K."/>
            <person name="Ovreas L."/>
            <person name="Rohde M."/>
            <person name="Galperin M.Y."/>
            <person name="Jogler C."/>
        </authorList>
    </citation>
    <scope>NUCLEOTIDE SEQUENCE [LARGE SCALE GENOMIC DNA]</scope>
    <source>
        <strain evidence="5 6">Spb1</strain>
    </source>
</reference>
<evidence type="ECO:0000313" key="6">
    <source>
        <dbReference type="Proteomes" id="UP000315349"/>
    </source>
</evidence>
<evidence type="ECO:0000256" key="4">
    <source>
        <dbReference type="ARBA" id="ARBA00024746"/>
    </source>
</evidence>
<dbReference type="GO" id="GO:0044781">
    <property type="term" value="P:bacterial-type flagellum organization"/>
    <property type="evidence" value="ECO:0007669"/>
    <property type="project" value="UniProtKB-KW"/>
</dbReference>
<dbReference type="KEGG" id="peh:Spb1_37890"/>
<organism evidence="5 6">
    <name type="scientific">Planctopirus ephydatiae</name>
    <dbReference type="NCBI Taxonomy" id="2528019"/>
    <lineage>
        <taxon>Bacteria</taxon>
        <taxon>Pseudomonadati</taxon>
        <taxon>Planctomycetota</taxon>
        <taxon>Planctomycetia</taxon>
        <taxon>Planctomycetales</taxon>
        <taxon>Planctomycetaceae</taxon>
        <taxon>Planctopirus</taxon>
    </lineage>
</organism>
<evidence type="ECO:0000256" key="3">
    <source>
        <dbReference type="ARBA" id="ARBA00022795"/>
    </source>
</evidence>
<dbReference type="OrthoDB" id="280334at2"/>
<evidence type="ECO:0000256" key="1">
    <source>
        <dbReference type="ARBA" id="ARBA00010577"/>
    </source>
</evidence>
<comment type="function">
    <text evidence="4">Required for flagellar hook formation. May act as a scaffolding protein.</text>
</comment>
<protein>
    <recommendedName>
        <fullName evidence="2">Basal-body rod modification protein FlgD</fullName>
    </recommendedName>
</protein>
<comment type="similarity">
    <text evidence="1">Belongs to the FlgD family.</text>
</comment>
<keyword evidence="3" id="KW-1005">Bacterial flagellum biogenesis</keyword>
<dbReference type="RefSeq" id="WP_145303347.1">
    <property type="nucleotide sequence ID" value="NZ_CP036299.1"/>
</dbReference>
<name>A0A518GTD3_9PLAN</name>
<dbReference type="AlphaFoldDB" id="A0A518GTD3"/>
<dbReference type="Proteomes" id="UP000315349">
    <property type="component" value="Chromosome"/>
</dbReference>
<evidence type="ECO:0000313" key="5">
    <source>
        <dbReference type="EMBL" id="QDV31843.1"/>
    </source>
</evidence>